<dbReference type="RefSeq" id="YP_010660445.1">
    <property type="nucleotide sequence ID" value="NC_070877.1"/>
</dbReference>
<proteinExistence type="predicted"/>
<accession>A0A5B8WHR9</accession>
<name>A0A5B8WHR9_9CAUD</name>
<dbReference type="GeneID" id="77936441"/>
<gene>
    <name evidence="1" type="primary">79</name>
    <name evidence="1" type="ORF">SEA_QUI_79</name>
</gene>
<evidence type="ECO:0000313" key="2">
    <source>
        <dbReference type="Proteomes" id="UP000321915"/>
    </source>
</evidence>
<dbReference type="EMBL" id="MN183282">
    <property type="protein sequence ID" value="QED11569.1"/>
    <property type="molecule type" value="Genomic_DNA"/>
</dbReference>
<evidence type="ECO:0000313" key="1">
    <source>
        <dbReference type="EMBL" id="QED11569.1"/>
    </source>
</evidence>
<dbReference type="KEGG" id="vg:77936441"/>
<dbReference type="Proteomes" id="UP000321915">
    <property type="component" value="Segment"/>
</dbReference>
<sequence>MTIDDWYTKAILDQTENIAMAAAKSMDEYLLSFFGSIENAKRYAHLYILEEHPYKFETKVDDNNVVTYTAHTTYRLRLKTEEELRRARD</sequence>
<reference evidence="1 2" key="1">
    <citation type="submission" date="2019-07" db="EMBL/GenBank/DDBJ databases">
        <authorList>
            <person name="Abdullah A."/>
            <person name="Lima G.C."/>
            <person name="Cuneo C.K."/>
            <person name="Ennest D.C."/>
            <person name="Fritz K.J."/>
            <person name="Johnson B.T."/>
            <person name="Larson S.M."/>
            <person name="Lemunyete M.N."/>
            <person name="Murray M.B."/>
            <person name="Osmond D.E."/>
            <person name="Patras K.A."/>
            <person name="Ransibrahmanakul S."/>
            <person name="Simpson K.A."/>
            <person name="Thull B.S."/>
            <person name="Wetzel S."/>
            <person name="Bonilla J.A."/>
            <person name="Klyczek K."/>
            <person name="Garlena R.A."/>
            <person name="Russell D.A."/>
            <person name="Pope W.H."/>
            <person name="Jacobs-Sera D."/>
            <person name="Hatfull G.F."/>
        </authorList>
    </citation>
    <scope>NUCLEOTIDE SEQUENCE [LARGE SCALE GENOMIC DNA]</scope>
</reference>
<keyword evidence="2" id="KW-1185">Reference proteome</keyword>
<organism evidence="1 2">
    <name type="scientific">Arthrobacter phage Qui</name>
    <dbReference type="NCBI Taxonomy" id="2603260"/>
    <lineage>
        <taxon>Viruses</taxon>
        <taxon>Duplodnaviria</taxon>
        <taxon>Heunggongvirae</taxon>
        <taxon>Uroviricota</taxon>
        <taxon>Caudoviricetes</taxon>
        <taxon>Quivirus</taxon>
        <taxon>Quivirus qui</taxon>
    </lineage>
</organism>
<protein>
    <submittedName>
        <fullName evidence="1">Uncharacterized protein</fullName>
    </submittedName>
</protein>